<evidence type="ECO:0000313" key="2">
    <source>
        <dbReference type="EMBL" id="CAB3898394.1"/>
    </source>
</evidence>
<protein>
    <recommendedName>
        <fullName evidence="1">Glycosyltransferase subfamily 4-like N-terminal domain-containing protein</fullName>
    </recommendedName>
</protein>
<dbReference type="Pfam" id="PF13579">
    <property type="entry name" value="Glyco_trans_4_4"/>
    <property type="match status" value="1"/>
</dbReference>
<dbReference type="Pfam" id="PF13692">
    <property type="entry name" value="Glyco_trans_1_4"/>
    <property type="match status" value="1"/>
</dbReference>
<proteinExistence type="predicted"/>
<dbReference type="SUPFAM" id="SSF53756">
    <property type="entry name" value="UDP-Glycosyltransferase/glycogen phosphorylase"/>
    <property type="match status" value="1"/>
</dbReference>
<sequence length="414" mass="45797">MLDKKTFVNLLLINHYAGSPHHGMEFRPFHLAESWIARGHNVRIVASSYSHVRQRQPVLTERTLLERVGTVEYLWLRNRPYQGNGFGRLINMLQFTSMLAARSKELAAWKPDVVIASSTYPYDIWPAARIARLAKAKLVHEVHDLWPLTPVQLGGHDRWHPMIYSMQLAEDYACKHADKVISILPGTEKYLRGRGLQPGKFAHVPNGFSPELEKQPLPVEANRQLEEFASRYKTLCAYVGGHGVANALDHLIAAASDPAVADIGFVLVGNGPLKPALIATAAKLKCRNVLFLDPIPKACVSTLLQRTDMAFIGLSPSPLYLYGTSPNKLFDYMLAGLPIVHSIDTPEYDLVKTANCGISVPAADSHAIAVAVSQIAAMPKEARMLIGQRGQAYVRANHTYPVLADQFIESLTSI</sequence>
<gene>
    <name evidence="2" type="ORF">LMG26841_04347</name>
</gene>
<dbReference type="InterPro" id="IPR028098">
    <property type="entry name" value="Glyco_trans_4-like_N"/>
</dbReference>
<dbReference type="AlphaFoldDB" id="A0A6S7E988"/>
<accession>A0A6S7E988</accession>
<name>A0A6S7E988_9BURK</name>
<dbReference type="EMBL" id="CADIKW010000010">
    <property type="protein sequence ID" value="CAB3898394.1"/>
    <property type="molecule type" value="Genomic_DNA"/>
</dbReference>
<reference evidence="2 3" key="1">
    <citation type="submission" date="2020-04" db="EMBL/GenBank/DDBJ databases">
        <authorList>
            <person name="De Canck E."/>
        </authorList>
    </citation>
    <scope>NUCLEOTIDE SEQUENCE [LARGE SCALE GENOMIC DNA]</scope>
    <source>
        <strain evidence="2 3">LMG 26841</strain>
    </source>
</reference>
<evidence type="ECO:0000259" key="1">
    <source>
        <dbReference type="Pfam" id="PF13579"/>
    </source>
</evidence>
<dbReference type="CDD" id="cd03794">
    <property type="entry name" value="GT4_WbuB-like"/>
    <property type="match status" value="1"/>
</dbReference>
<feature type="domain" description="Glycosyltransferase subfamily 4-like N-terminal" evidence="1">
    <location>
        <begin position="23"/>
        <end position="207"/>
    </location>
</feature>
<dbReference type="GO" id="GO:0016757">
    <property type="term" value="F:glycosyltransferase activity"/>
    <property type="evidence" value="ECO:0007669"/>
    <property type="project" value="UniProtKB-ARBA"/>
</dbReference>
<dbReference type="PANTHER" id="PTHR12526:SF622">
    <property type="entry name" value="GLYCOSYLTRANSFERASE (GROUP I)"/>
    <property type="match status" value="1"/>
</dbReference>
<organism evidence="2 3">
    <name type="scientific">Achromobacter dolens</name>
    <dbReference type="NCBI Taxonomy" id="1287738"/>
    <lineage>
        <taxon>Bacteria</taxon>
        <taxon>Pseudomonadati</taxon>
        <taxon>Pseudomonadota</taxon>
        <taxon>Betaproteobacteria</taxon>
        <taxon>Burkholderiales</taxon>
        <taxon>Alcaligenaceae</taxon>
        <taxon>Achromobacter</taxon>
    </lineage>
</organism>
<evidence type="ECO:0000313" key="3">
    <source>
        <dbReference type="Proteomes" id="UP000494272"/>
    </source>
</evidence>
<dbReference type="Gene3D" id="3.40.50.2000">
    <property type="entry name" value="Glycogen Phosphorylase B"/>
    <property type="match status" value="2"/>
</dbReference>
<dbReference type="PANTHER" id="PTHR12526">
    <property type="entry name" value="GLYCOSYLTRANSFERASE"/>
    <property type="match status" value="1"/>
</dbReference>
<keyword evidence="3" id="KW-1185">Reference proteome</keyword>
<dbReference type="Proteomes" id="UP000494272">
    <property type="component" value="Unassembled WGS sequence"/>
</dbReference>